<evidence type="ECO:0008006" key="4">
    <source>
        <dbReference type="Google" id="ProtNLM"/>
    </source>
</evidence>
<dbReference type="Pfam" id="PF09524">
    <property type="entry name" value="Phg_2220_C"/>
    <property type="match status" value="1"/>
</dbReference>
<dbReference type="EMBL" id="LAZR01050200">
    <property type="protein sequence ID" value="KKK87894.1"/>
    <property type="molecule type" value="Genomic_DNA"/>
</dbReference>
<dbReference type="InterPro" id="IPR011741">
    <property type="entry name" value="Phg_2220_C"/>
</dbReference>
<dbReference type="Pfam" id="PF09681">
    <property type="entry name" value="Phage_rep_org_N"/>
    <property type="match status" value="1"/>
</dbReference>
<organism evidence="3">
    <name type="scientific">marine sediment metagenome</name>
    <dbReference type="NCBI Taxonomy" id="412755"/>
    <lineage>
        <taxon>unclassified sequences</taxon>
        <taxon>metagenomes</taxon>
        <taxon>ecological metagenomes</taxon>
    </lineage>
</organism>
<gene>
    <name evidence="3" type="ORF">LCGC14_2748680</name>
</gene>
<accession>A0A0F9BB69</accession>
<protein>
    <recommendedName>
        <fullName evidence="4">Phage replisome organiser N-terminal domain-containing protein</fullName>
    </recommendedName>
</protein>
<dbReference type="NCBIfam" id="TIGR01714">
    <property type="entry name" value="phage_rep_org_N"/>
    <property type="match status" value="1"/>
</dbReference>
<name>A0A0F9BB69_9ZZZZ</name>
<comment type="caution">
    <text evidence="3">The sequence shown here is derived from an EMBL/GenBank/DDBJ whole genome shotgun (WGS) entry which is preliminary data.</text>
</comment>
<dbReference type="AlphaFoldDB" id="A0A0F9BB69"/>
<feature type="domain" description="Phage conserved hypothetical protein C-terminal" evidence="1">
    <location>
        <begin position="162"/>
        <end position="228"/>
    </location>
</feature>
<reference evidence="3" key="1">
    <citation type="journal article" date="2015" name="Nature">
        <title>Complex archaea that bridge the gap between prokaryotes and eukaryotes.</title>
        <authorList>
            <person name="Spang A."/>
            <person name="Saw J.H."/>
            <person name="Jorgensen S.L."/>
            <person name="Zaremba-Niedzwiedzka K."/>
            <person name="Martijn J."/>
            <person name="Lind A.E."/>
            <person name="van Eijk R."/>
            <person name="Schleper C."/>
            <person name="Guy L."/>
            <person name="Ettema T.J."/>
        </authorList>
    </citation>
    <scope>NUCLEOTIDE SEQUENCE</scope>
</reference>
<sequence>MSKRYYWLKLQQNFFESREIKVLKGMESGSEYILFWLQLLLSSLEYSDDTNKVGQLVFKESIPWSVDLMMSVFGFSKEITTGALAIYKKLDMVTITDSGEMWANDMQKLIGSETTEAKRKRDYRARVSKQDNVPKLSQNSPIEIEKETELDIRLKKEGKELLEYLNDKANRKFKVVHTYTINALKTYSIENLKKIVDIKVKEWSNDNKMKKCLRQETLFRASHLDTYLTEAEEDESSEDISKW</sequence>
<feature type="domain" description="Phage replisome organiser N-terminal" evidence="2">
    <location>
        <begin position="7"/>
        <end position="126"/>
    </location>
</feature>
<proteinExistence type="predicted"/>
<evidence type="ECO:0000259" key="2">
    <source>
        <dbReference type="Pfam" id="PF09681"/>
    </source>
</evidence>
<dbReference type="InterPro" id="IPR010056">
    <property type="entry name" value="Phage_rep_org__N"/>
</dbReference>
<evidence type="ECO:0000313" key="3">
    <source>
        <dbReference type="EMBL" id="KKK87894.1"/>
    </source>
</evidence>
<evidence type="ECO:0000259" key="1">
    <source>
        <dbReference type="Pfam" id="PF09524"/>
    </source>
</evidence>